<evidence type="ECO:0000256" key="3">
    <source>
        <dbReference type="ARBA" id="ARBA00006047"/>
    </source>
</evidence>
<keyword evidence="5" id="KW-0021">Allosteric enzyme</keyword>
<gene>
    <name evidence="13" type="ORF">GEMMAAP_07500</name>
</gene>
<comment type="cofactor">
    <cofactor evidence="2">
        <name>pyridoxal 5'-phosphate</name>
        <dbReference type="ChEBI" id="CHEBI:597326"/>
    </cofactor>
</comment>
<comment type="function">
    <text evidence="10">Phosphorylase is an important allosteric enzyme in carbohydrate metabolism. Enzymes from different sources differ in their regulatory mechanisms and in their natural substrates. However, all known phosphorylases share catalytic and structural properties.</text>
</comment>
<dbReference type="Proteomes" id="UP000076404">
    <property type="component" value="Chromosome"/>
</dbReference>
<keyword evidence="14" id="KW-1185">Reference proteome</keyword>
<dbReference type="PIRSF" id="PIRSF000460">
    <property type="entry name" value="Pprylas_GlgP"/>
    <property type="match status" value="1"/>
</dbReference>
<feature type="modified residue" description="N6-(pyridoxal phosphate)lysine" evidence="11">
    <location>
        <position position="611"/>
    </location>
</feature>
<dbReference type="SUPFAM" id="SSF53756">
    <property type="entry name" value="UDP-Glycosyltransferase/glycogen phosphorylase"/>
    <property type="match status" value="1"/>
</dbReference>
<dbReference type="Pfam" id="PF00343">
    <property type="entry name" value="Phosphorylase"/>
    <property type="match status" value="1"/>
</dbReference>
<dbReference type="Gene3D" id="3.40.50.2000">
    <property type="entry name" value="Glycogen Phosphorylase B"/>
    <property type="match status" value="2"/>
</dbReference>
<dbReference type="STRING" id="1379270.GEMMAAP_07500"/>
<dbReference type="EMBL" id="CP011454">
    <property type="protein sequence ID" value="AMW04727.1"/>
    <property type="molecule type" value="Genomic_DNA"/>
</dbReference>
<evidence type="ECO:0000259" key="12">
    <source>
        <dbReference type="Pfam" id="PF11897"/>
    </source>
</evidence>
<keyword evidence="9" id="KW-0119">Carbohydrate metabolism</keyword>
<evidence type="ECO:0000256" key="2">
    <source>
        <dbReference type="ARBA" id="ARBA00001933"/>
    </source>
</evidence>
<dbReference type="eggNOG" id="COG0058">
    <property type="taxonomic scope" value="Bacteria"/>
</dbReference>
<evidence type="ECO:0000256" key="8">
    <source>
        <dbReference type="ARBA" id="ARBA00022898"/>
    </source>
</evidence>
<keyword evidence="8 11" id="KW-0663">Pyridoxal phosphate</keyword>
<dbReference type="InterPro" id="IPR000811">
    <property type="entry name" value="Glyco_trans_35"/>
</dbReference>
<keyword evidence="7" id="KW-0808">Transferase</keyword>
<dbReference type="GO" id="GO:0030170">
    <property type="term" value="F:pyridoxal phosphate binding"/>
    <property type="evidence" value="ECO:0007669"/>
    <property type="project" value="InterPro"/>
</dbReference>
<dbReference type="PROSITE" id="PS00102">
    <property type="entry name" value="PHOSPHORYLASE"/>
    <property type="match status" value="1"/>
</dbReference>
<dbReference type="KEGG" id="gph:GEMMAAP_07500"/>
<dbReference type="GO" id="GO:0005975">
    <property type="term" value="P:carbohydrate metabolic process"/>
    <property type="evidence" value="ECO:0007669"/>
    <property type="project" value="InterPro"/>
</dbReference>
<dbReference type="GO" id="GO:0008184">
    <property type="term" value="F:glycogen phosphorylase activity"/>
    <property type="evidence" value="ECO:0007669"/>
    <property type="project" value="InterPro"/>
</dbReference>
<dbReference type="InterPro" id="IPR011834">
    <property type="entry name" value="Agluc_phsphrylas"/>
</dbReference>
<evidence type="ECO:0000313" key="13">
    <source>
        <dbReference type="EMBL" id="AMW04727.1"/>
    </source>
</evidence>
<dbReference type="Pfam" id="PF11897">
    <property type="entry name" value="DUF3417"/>
    <property type="match status" value="1"/>
</dbReference>
<dbReference type="NCBIfam" id="TIGR02094">
    <property type="entry name" value="more_P_ylases"/>
    <property type="match status" value="1"/>
</dbReference>
<dbReference type="EC" id="2.4.1.1" evidence="4"/>
<dbReference type="PANTHER" id="PTHR42655">
    <property type="entry name" value="GLYCOGEN PHOSPHORYLASE"/>
    <property type="match status" value="1"/>
</dbReference>
<comment type="similarity">
    <text evidence="3">Belongs to the glycogen phosphorylase family.</text>
</comment>
<evidence type="ECO:0000256" key="5">
    <source>
        <dbReference type="ARBA" id="ARBA00022533"/>
    </source>
</evidence>
<organism evidence="13 14">
    <name type="scientific">Gemmatimonas phototrophica</name>
    <dbReference type="NCBI Taxonomy" id="1379270"/>
    <lineage>
        <taxon>Bacteria</taxon>
        <taxon>Pseudomonadati</taxon>
        <taxon>Gemmatimonadota</taxon>
        <taxon>Gemmatimonadia</taxon>
        <taxon>Gemmatimonadales</taxon>
        <taxon>Gemmatimonadaceae</taxon>
        <taxon>Gemmatimonas</taxon>
    </lineage>
</organism>
<evidence type="ECO:0000256" key="10">
    <source>
        <dbReference type="ARBA" id="ARBA00025174"/>
    </source>
</evidence>
<evidence type="ECO:0000313" key="14">
    <source>
        <dbReference type="Proteomes" id="UP000076404"/>
    </source>
</evidence>
<keyword evidence="6" id="KW-0328">Glycosyltransferase</keyword>
<dbReference type="InterPro" id="IPR035090">
    <property type="entry name" value="Pyridoxal_P_attach_site"/>
</dbReference>
<evidence type="ECO:0000256" key="9">
    <source>
        <dbReference type="ARBA" id="ARBA00023277"/>
    </source>
</evidence>
<sequence>MTLLADAPQIPFIQTPPALPGRLAGLAHLAQNLAWSWNRDARSLFKAIDESLWNRTRHNPIRLLQLVEPGRLDTLATDPVFCARYDRAMQWLASERSDEHTWYARTFPELRGRTVAYFCAEFGIHNSVPIYSGGLGVLAGDHLKTASDLGIPLVAVGILYRNGYFDQRIRVDGWQEDSDARIEFDGVPLVPLPGRNGARHLVTVNTFGRDIHIRVWKMQVGRVPVYLLDSDLEENHPEDRPLLSKLYSGGPAMRLRQEWLLGVGGVRALRALGIDPAAWHANEGHAAFMMVERTRELVANGLSYADAVKQVRNCSVFTTHTPVPAGHDHFSVDEVRQCANGYWQEMGIDAEAFLRIGYHPESGSGVYHMTAASVRLSRRVNAVSRRHGIVTREMSRSLWPNRPAESIPVGHVTNGVHLATWMSNPIMKMLDEHLGPGWGHSSDPALWEQVLTLDDETLWYTHQRLKNTFMRMVREEARRAFAAREMETTQLVGAGTLLDPNTLTIGFARRFATYKRANLIFRDVERLKRLVTNTQRPVQIVFAGKAHPADTPGKQILQNVYQFTRDPQFEGRVAFVEDYGMHLAHLLVQGVDLWMNMPRVPLEASGTSGMKAALNGVPQLSTIDGWWEEGYEGNNGWAIEPEVDDDAGLNTANRLYELLEQEVVPRYYDRDKSELPRRWLTMMKHAIRVGGQQFTARRMVEQYARAYYAPSILGDSLPDDPPLA</sequence>
<dbReference type="InterPro" id="IPR052182">
    <property type="entry name" value="Glycogen/Maltodextrin_Phosph"/>
</dbReference>
<proteinExistence type="inferred from homology"/>
<protein>
    <recommendedName>
        <fullName evidence="4">glycogen phosphorylase</fullName>
        <ecNumber evidence="4">2.4.1.1</ecNumber>
    </recommendedName>
</protein>
<name>A0A143BI49_9BACT</name>
<dbReference type="OrthoDB" id="9760804at2"/>
<dbReference type="AlphaFoldDB" id="A0A143BI49"/>
<accession>A0A143BI49</accession>
<evidence type="ECO:0000256" key="4">
    <source>
        <dbReference type="ARBA" id="ARBA00012591"/>
    </source>
</evidence>
<evidence type="ECO:0000256" key="1">
    <source>
        <dbReference type="ARBA" id="ARBA00001275"/>
    </source>
</evidence>
<evidence type="ECO:0000256" key="11">
    <source>
        <dbReference type="PIRSR" id="PIRSR000460-1"/>
    </source>
</evidence>
<evidence type="ECO:0000256" key="6">
    <source>
        <dbReference type="ARBA" id="ARBA00022676"/>
    </source>
</evidence>
<dbReference type="PANTHER" id="PTHR42655:SF1">
    <property type="entry name" value="GLYCOGEN PHOSPHORYLASE"/>
    <property type="match status" value="1"/>
</dbReference>
<dbReference type="RefSeq" id="WP_043581367.1">
    <property type="nucleotide sequence ID" value="NZ_CP011454.1"/>
</dbReference>
<evidence type="ECO:0000256" key="7">
    <source>
        <dbReference type="ARBA" id="ARBA00022679"/>
    </source>
</evidence>
<dbReference type="InterPro" id="IPR024517">
    <property type="entry name" value="Glycogen_phosphorylase_DUF3417"/>
</dbReference>
<feature type="domain" description="DUF3417" evidence="12">
    <location>
        <begin position="19"/>
        <end position="127"/>
    </location>
</feature>
<comment type="catalytic activity">
    <reaction evidence="1">
        <text>[(1-&gt;4)-alpha-D-glucosyl](n) + phosphate = [(1-&gt;4)-alpha-D-glucosyl](n-1) + alpha-D-glucose 1-phosphate</text>
        <dbReference type="Rhea" id="RHEA:41732"/>
        <dbReference type="Rhea" id="RHEA-COMP:9584"/>
        <dbReference type="Rhea" id="RHEA-COMP:9586"/>
        <dbReference type="ChEBI" id="CHEBI:15444"/>
        <dbReference type="ChEBI" id="CHEBI:43474"/>
        <dbReference type="ChEBI" id="CHEBI:58601"/>
        <dbReference type="EC" id="2.4.1.1"/>
    </reaction>
</comment>
<reference evidence="13 14" key="1">
    <citation type="journal article" date="2014" name="Proc. Natl. Acad. Sci. U.S.A.">
        <title>Functional type 2 photosynthetic reaction centers found in the rare bacterial phylum Gemmatimonadetes.</title>
        <authorList>
            <person name="Zeng Y."/>
            <person name="Feng F."/>
            <person name="Medova H."/>
            <person name="Dean J."/>
            <person name="Koblizek M."/>
        </authorList>
    </citation>
    <scope>NUCLEOTIDE SEQUENCE [LARGE SCALE GENOMIC DNA]</scope>
    <source>
        <strain evidence="13 14">AP64</strain>
    </source>
</reference>
<reference evidence="13 14" key="2">
    <citation type="journal article" date="2016" name="Environ. Microbiol. Rep.">
        <title>Metagenomic evidence for the presence of phototrophic Gemmatimonadetes bacteria in diverse environments.</title>
        <authorList>
            <person name="Zeng Y."/>
            <person name="Baumbach J."/>
            <person name="Barbosa E.G."/>
            <person name="Azevedo V."/>
            <person name="Zhang C."/>
            <person name="Koblizek M."/>
        </authorList>
    </citation>
    <scope>NUCLEOTIDE SEQUENCE [LARGE SCALE GENOMIC DNA]</scope>
    <source>
        <strain evidence="13 14">AP64</strain>
    </source>
</reference>